<accession>A0A6J5LA36</accession>
<reference evidence="1" key="1">
    <citation type="submission" date="2020-04" db="EMBL/GenBank/DDBJ databases">
        <authorList>
            <person name="Chiriac C."/>
            <person name="Salcher M."/>
            <person name="Ghai R."/>
            <person name="Kavagutti S V."/>
        </authorList>
    </citation>
    <scope>NUCLEOTIDE SEQUENCE</scope>
</reference>
<gene>
    <name evidence="1" type="ORF">UFOVP117_253</name>
</gene>
<protein>
    <submittedName>
        <fullName evidence="1">Uncharacterized protein</fullName>
    </submittedName>
</protein>
<evidence type="ECO:0000313" key="1">
    <source>
        <dbReference type="EMBL" id="CAB4130096.1"/>
    </source>
</evidence>
<dbReference type="EMBL" id="LR796235">
    <property type="protein sequence ID" value="CAB4130096.1"/>
    <property type="molecule type" value="Genomic_DNA"/>
</dbReference>
<sequence length="110" mass="13090">MKYLITESQLDRVIFRYLDSQNFIQIERSNNIFFVNSEDDEFAQIRYHKKNGWCHINLNLIEDISVLFSLNEVTSKDIIGNWVGNTIQMEINYAQWVVFSKSEILRVHSN</sequence>
<organism evidence="1">
    <name type="scientific">uncultured Caudovirales phage</name>
    <dbReference type="NCBI Taxonomy" id="2100421"/>
    <lineage>
        <taxon>Viruses</taxon>
        <taxon>Duplodnaviria</taxon>
        <taxon>Heunggongvirae</taxon>
        <taxon>Uroviricota</taxon>
        <taxon>Caudoviricetes</taxon>
        <taxon>Peduoviridae</taxon>
        <taxon>Maltschvirus</taxon>
        <taxon>Maltschvirus maltsch</taxon>
    </lineage>
</organism>
<name>A0A6J5LA36_9CAUD</name>
<proteinExistence type="predicted"/>